<feature type="transmembrane region" description="Helical" evidence="6">
    <location>
        <begin position="36"/>
        <end position="57"/>
    </location>
</feature>
<dbReference type="PANTHER" id="PTHR43370">
    <property type="entry name" value="SUGAR ABC TRANSPORTER INTEGRAL MEMBRANE PROTEIN-RELATED"/>
    <property type="match status" value="1"/>
</dbReference>
<evidence type="ECO:0000256" key="2">
    <source>
        <dbReference type="ARBA" id="ARBA00022475"/>
    </source>
</evidence>
<feature type="transmembrane region" description="Helical" evidence="6">
    <location>
        <begin position="152"/>
        <end position="173"/>
    </location>
</feature>
<evidence type="ECO:0000256" key="4">
    <source>
        <dbReference type="ARBA" id="ARBA00022989"/>
    </source>
</evidence>
<dbReference type="RefSeq" id="WP_184219013.1">
    <property type="nucleotide sequence ID" value="NZ_JACHIP010000004.1"/>
</dbReference>
<dbReference type="EMBL" id="JACHIP010000004">
    <property type="protein sequence ID" value="MBB5058789.1"/>
    <property type="molecule type" value="Genomic_DNA"/>
</dbReference>
<keyword evidence="2" id="KW-1003">Cell membrane</keyword>
<protein>
    <submittedName>
        <fullName evidence="7">Simple sugar transport system permease protein</fullName>
    </submittedName>
</protein>
<dbReference type="GO" id="GO:0022857">
    <property type="term" value="F:transmembrane transporter activity"/>
    <property type="evidence" value="ECO:0007669"/>
    <property type="project" value="InterPro"/>
</dbReference>
<evidence type="ECO:0000256" key="1">
    <source>
        <dbReference type="ARBA" id="ARBA00004651"/>
    </source>
</evidence>
<keyword evidence="7" id="KW-0762">Sugar transport</keyword>
<keyword evidence="3 6" id="KW-0812">Transmembrane</keyword>
<evidence type="ECO:0000313" key="7">
    <source>
        <dbReference type="EMBL" id="MBB5058789.1"/>
    </source>
</evidence>
<dbReference type="GO" id="GO:0005886">
    <property type="term" value="C:plasma membrane"/>
    <property type="evidence" value="ECO:0007669"/>
    <property type="project" value="UniProtKB-SubCell"/>
</dbReference>
<keyword evidence="7" id="KW-0813">Transport</keyword>
<evidence type="ECO:0000256" key="5">
    <source>
        <dbReference type="ARBA" id="ARBA00023136"/>
    </source>
</evidence>
<keyword evidence="8" id="KW-1185">Reference proteome</keyword>
<proteinExistence type="predicted"/>
<dbReference type="Pfam" id="PF02653">
    <property type="entry name" value="BPD_transp_2"/>
    <property type="match status" value="1"/>
</dbReference>
<comment type="caution">
    <text evidence="7">The sequence shown here is derived from an EMBL/GenBank/DDBJ whole genome shotgun (WGS) entry which is preliminary data.</text>
</comment>
<name>A0A7W8E508_9BACT</name>
<dbReference type="Proteomes" id="UP000540989">
    <property type="component" value="Unassembled WGS sequence"/>
</dbReference>
<feature type="transmembrane region" description="Helical" evidence="6">
    <location>
        <begin position="225"/>
        <end position="243"/>
    </location>
</feature>
<dbReference type="CDD" id="cd06580">
    <property type="entry name" value="TM_PBP1_transp_TpRbsC_like"/>
    <property type="match status" value="1"/>
</dbReference>
<evidence type="ECO:0000256" key="3">
    <source>
        <dbReference type="ARBA" id="ARBA00022692"/>
    </source>
</evidence>
<feature type="transmembrane region" description="Helical" evidence="6">
    <location>
        <begin position="64"/>
        <end position="87"/>
    </location>
</feature>
<dbReference type="PANTHER" id="PTHR43370:SF1">
    <property type="entry name" value="GUANOSINE ABC TRANSPORTER PERMEASE PROTEIN NUPQ"/>
    <property type="match status" value="1"/>
</dbReference>
<reference evidence="7 8" key="1">
    <citation type="submission" date="2020-08" db="EMBL/GenBank/DDBJ databases">
        <title>Genomic Encyclopedia of Type Strains, Phase IV (KMG-V): Genome sequencing to study the core and pangenomes of soil and plant-associated prokaryotes.</title>
        <authorList>
            <person name="Whitman W."/>
        </authorList>
    </citation>
    <scope>NUCLEOTIDE SEQUENCE [LARGE SCALE GENOMIC DNA]</scope>
    <source>
        <strain evidence="7 8">M8UP14</strain>
    </source>
</reference>
<keyword evidence="5 6" id="KW-0472">Membrane</keyword>
<evidence type="ECO:0000313" key="8">
    <source>
        <dbReference type="Proteomes" id="UP000540989"/>
    </source>
</evidence>
<feature type="transmembrane region" description="Helical" evidence="6">
    <location>
        <begin position="197"/>
        <end position="219"/>
    </location>
</feature>
<gene>
    <name evidence="7" type="ORF">HDF16_003503</name>
</gene>
<evidence type="ECO:0000256" key="6">
    <source>
        <dbReference type="SAM" id="Phobius"/>
    </source>
</evidence>
<comment type="subcellular location">
    <subcellularLocation>
        <location evidence="1">Cell membrane</location>
        <topology evidence="1">Multi-pass membrane protein</topology>
    </subcellularLocation>
</comment>
<organism evidence="7 8">
    <name type="scientific">Granulicella aggregans</name>
    <dbReference type="NCBI Taxonomy" id="474949"/>
    <lineage>
        <taxon>Bacteria</taxon>
        <taxon>Pseudomonadati</taxon>
        <taxon>Acidobacteriota</taxon>
        <taxon>Terriglobia</taxon>
        <taxon>Terriglobales</taxon>
        <taxon>Acidobacteriaceae</taxon>
        <taxon>Granulicella</taxon>
    </lineage>
</organism>
<sequence>MSVFSQAFLVTWLTAGIRLGGPVLLAALGETFAERSGILNLGIEGILLLGALASYLTSIHTGSLWLPLFAAMLTGFAAALFLAWMYVTVRASQVVVGLVFNVLALGIAATVYRRTLAHASPGPIAMFQAVHIPWVSDLPIVGPTLFSQTLPLYLTLVLVVVAHFALFHTRFGLGLRAAGENPRAADAAGISVPRMRYLGTLISGAAAGLAGGYLVLAQIGLFRDSIVAGQGFIALGIVIFGRWSPWKAALAAMVFGTCDALQLSLQLLGTHLPEELLLSIPYVVTILAISGIFGGRDVRPAALAVPYAKEA</sequence>
<accession>A0A7W8E508</accession>
<feature type="transmembrane region" description="Helical" evidence="6">
    <location>
        <begin position="93"/>
        <end position="112"/>
    </location>
</feature>
<keyword evidence="4 6" id="KW-1133">Transmembrane helix</keyword>
<dbReference type="InterPro" id="IPR001851">
    <property type="entry name" value="ABC_transp_permease"/>
</dbReference>
<dbReference type="AlphaFoldDB" id="A0A7W8E508"/>